<dbReference type="PANTHER" id="PTHR42663:SF6">
    <property type="entry name" value="HYDROLASE C777.06C-RELATED"/>
    <property type="match status" value="1"/>
</dbReference>
<dbReference type="Gene3D" id="3.60.15.10">
    <property type="entry name" value="Ribonuclease Z/Hydroxyacylglutathione hydrolase-like"/>
    <property type="match status" value="1"/>
</dbReference>
<evidence type="ECO:0000313" key="2">
    <source>
        <dbReference type="EMBL" id="WKK80046.1"/>
    </source>
</evidence>
<evidence type="ECO:0000313" key="4">
    <source>
        <dbReference type="Proteomes" id="UP001244443"/>
    </source>
</evidence>
<reference evidence="3 4" key="1">
    <citation type="submission" date="2023-08" db="EMBL/GenBank/DDBJ databases">
        <title>Comparative genomics and taxonomic characterization of three novel marine species of genus Marivirga.</title>
        <authorList>
            <person name="Muhammad N."/>
            <person name="Kim S.-G."/>
        </authorList>
    </citation>
    <scope>NUCLEOTIDE SEQUENCE [LARGE SCALE GENOMIC DNA]</scope>
    <source>
        <strain evidence="3 4">ABR2-2</strain>
        <strain evidence="2">BKB1-2</strain>
    </source>
</reference>
<dbReference type="RefSeq" id="WP_302124360.1">
    <property type="nucleotide sequence ID" value="NZ_CP129968.2"/>
</dbReference>
<dbReference type="PANTHER" id="PTHR42663">
    <property type="entry name" value="HYDROLASE C777.06C-RELATED-RELATED"/>
    <property type="match status" value="1"/>
</dbReference>
<proteinExistence type="predicted"/>
<dbReference type="Proteomes" id="UP001244443">
    <property type="component" value="Chromosome"/>
</dbReference>
<sequence>MKVTFLGTGTSQGVPVIACDCEVCSSLDYRDNRTRTSIHLEIEGKSIVIDTGPDFREQMLRERINHLDAVIYTHEHKDHTAGLDDVRSYNFKQDMDMPVYGRKSVLEQIQREFAYIFAANKYPGIPKVELNEIENKPFKIDEIEITPINVLHYKLPVFGYRFGDFTYITDVNHIPEEEKHKIRGSKVLVLSALQKFSHLSHFNLEQAMEVVKELEIPQAYFIHMGHKMGLHRDIEEELPEGMNLAYDGLQIEI</sequence>
<dbReference type="Proteomes" id="UP001232019">
    <property type="component" value="Chromosome"/>
</dbReference>
<name>A0AA51R6B3_9BACT</name>
<protein>
    <submittedName>
        <fullName evidence="3">MBL fold metallo-hydrolase</fullName>
    </submittedName>
</protein>
<dbReference type="KEGG" id="marp:QYS47_22885"/>
<dbReference type="CDD" id="cd16279">
    <property type="entry name" value="metallo-hydrolase-like_MBL-fold"/>
    <property type="match status" value="1"/>
</dbReference>
<dbReference type="InterPro" id="IPR036866">
    <property type="entry name" value="RibonucZ/Hydroxyglut_hydro"/>
</dbReference>
<dbReference type="InterPro" id="IPR001279">
    <property type="entry name" value="Metallo-B-lactamas"/>
</dbReference>
<organism evidence="3 4">
    <name type="scientific">Marivirga arenosa</name>
    <dbReference type="NCBI Taxonomy" id="3059076"/>
    <lineage>
        <taxon>Bacteria</taxon>
        <taxon>Pseudomonadati</taxon>
        <taxon>Bacteroidota</taxon>
        <taxon>Cytophagia</taxon>
        <taxon>Cytophagales</taxon>
        <taxon>Marivirgaceae</taxon>
        <taxon>Marivirga</taxon>
    </lineage>
</organism>
<dbReference type="AlphaFoldDB" id="A0AA51R6B3"/>
<accession>A0AA49GCL1</accession>
<evidence type="ECO:0000313" key="3">
    <source>
        <dbReference type="EMBL" id="WMN06487.1"/>
    </source>
</evidence>
<accession>A0AA51R6B3</accession>
<evidence type="ECO:0000259" key="1">
    <source>
        <dbReference type="SMART" id="SM00849"/>
    </source>
</evidence>
<dbReference type="SMART" id="SM00849">
    <property type="entry name" value="Lactamase_B"/>
    <property type="match status" value="1"/>
</dbReference>
<dbReference type="Pfam" id="PF12706">
    <property type="entry name" value="Lactamase_B_2"/>
    <property type="match status" value="1"/>
</dbReference>
<dbReference type="EMBL" id="CP129968">
    <property type="protein sequence ID" value="WKK80046.1"/>
    <property type="molecule type" value="Genomic_DNA"/>
</dbReference>
<gene>
    <name evidence="2" type="ORF">QYS47_22885</name>
    <name evidence="3" type="ORF">QYS48_23030</name>
</gene>
<feature type="domain" description="Metallo-beta-lactamase" evidence="1">
    <location>
        <begin position="34"/>
        <end position="226"/>
    </location>
</feature>
<keyword evidence="4" id="KW-1185">Reference proteome</keyword>
<dbReference type="SUPFAM" id="SSF56281">
    <property type="entry name" value="Metallo-hydrolase/oxidoreductase"/>
    <property type="match status" value="1"/>
</dbReference>
<dbReference type="EMBL" id="CP129970">
    <property type="protein sequence ID" value="WMN06487.1"/>
    <property type="molecule type" value="Genomic_DNA"/>
</dbReference>